<sequence>MRAFSPAAGKIVSVEWNKSVAEVRSLLLPAAAHFVLPDLPGVVSDRDREAFETGTGDDPSSRIHTVAACHHETAESLLAAVDGVHPDARLLVVGGDQNRNQTTNPRCRGPSALSALDAAKILSSERGNELWGVADPNDPSSPERLLRKTEAGMAGFLTQPLLSSPASDTLADCREAGGRATKLLAGLALPRTARGLRFWAGLLGREDELERDPLFASHLAYFSQPYVTPLAWAGRELTDLLGNPDADGVHFMPLSNTGDLCALFESLNHVRRAGSSE</sequence>
<accession>A0A448Z129</accession>
<dbReference type="EMBL" id="CAACVS010000069">
    <property type="protein sequence ID" value="VEU35797.1"/>
    <property type="molecule type" value="Genomic_DNA"/>
</dbReference>
<keyword evidence="3" id="KW-1185">Reference proteome</keyword>
<organism evidence="2 3">
    <name type="scientific">Pseudo-nitzschia multistriata</name>
    <dbReference type="NCBI Taxonomy" id="183589"/>
    <lineage>
        <taxon>Eukaryota</taxon>
        <taxon>Sar</taxon>
        <taxon>Stramenopiles</taxon>
        <taxon>Ochrophyta</taxon>
        <taxon>Bacillariophyta</taxon>
        <taxon>Bacillariophyceae</taxon>
        <taxon>Bacillariophycidae</taxon>
        <taxon>Bacillariales</taxon>
        <taxon>Bacillariaceae</taxon>
        <taxon>Pseudo-nitzschia</taxon>
    </lineage>
</organism>
<dbReference type="OrthoDB" id="10531642at2759"/>
<gene>
    <name evidence="2" type="ORF">PSNMU_V1.4_AUG-EV-PASAV3_0025420</name>
</gene>
<keyword evidence="1" id="KW-0560">Oxidoreductase</keyword>
<evidence type="ECO:0000256" key="1">
    <source>
        <dbReference type="ARBA" id="ARBA00023002"/>
    </source>
</evidence>
<dbReference type="InterPro" id="IPR029041">
    <property type="entry name" value="FAD-linked_oxidoreductase-like"/>
</dbReference>
<dbReference type="SUPFAM" id="SSF51730">
    <property type="entry name" value="FAD-linked oxidoreductase"/>
    <property type="match status" value="1"/>
</dbReference>
<name>A0A448Z129_9STRA</name>
<reference evidence="2 3" key="1">
    <citation type="submission" date="2019-01" db="EMBL/GenBank/DDBJ databases">
        <authorList>
            <person name="Ferrante I. M."/>
        </authorList>
    </citation>
    <scope>NUCLEOTIDE SEQUENCE [LARGE SCALE GENOMIC DNA]</scope>
    <source>
        <strain evidence="2 3">B856</strain>
    </source>
</reference>
<proteinExistence type="predicted"/>
<dbReference type="Gene3D" id="3.20.20.220">
    <property type="match status" value="1"/>
</dbReference>
<dbReference type="AlphaFoldDB" id="A0A448Z129"/>
<evidence type="ECO:0000313" key="3">
    <source>
        <dbReference type="Proteomes" id="UP000291116"/>
    </source>
</evidence>
<dbReference type="GO" id="GO:0016491">
    <property type="term" value="F:oxidoreductase activity"/>
    <property type="evidence" value="ECO:0007669"/>
    <property type="project" value="UniProtKB-KW"/>
</dbReference>
<evidence type="ECO:0008006" key="4">
    <source>
        <dbReference type="Google" id="ProtNLM"/>
    </source>
</evidence>
<protein>
    <recommendedName>
        <fullName evidence="4">Methylenetetrahydrofolate reductase (NAD(P)H)</fullName>
    </recommendedName>
</protein>
<dbReference type="Proteomes" id="UP000291116">
    <property type="component" value="Unassembled WGS sequence"/>
</dbReference>
<evidence type="ECO:0000313" key="2">
    <source>
        <dbReference type="EMBL" id="VEU35797.1"/>
    </source>
</evidence>